<dbReference type="InterPro" id="IPR005135">
    <property type="entry name" value="Endo/exonuclease/phosphatase"/>
</dbReference>
<evidence type="ECO:0000256" key="1">
    <source>
        <dbReference type="SAM" id="Phobius"/>
    </source>
</evidence>
<dbReference type="OrthoDB" id="635146at2"/>
<keyword evidence="1" id="KW-0472">Membrane</keyword>
<keyword evidence="1" id="KW-1133">Transmembrane helix</keyword>
<gene>
    <name evidence="3" type="ORF">ULVI_01265</name>
</gene>
<evidence type="ECO:0000259" key="2">
    <source>
        <dbReference type="Pfam" id="PF03372"/>
    </source>
</evidence>
<dbReference type="AlphaFoldDB" id="A0A167KAQ8"/>
<keyword evidence="4" id="KW-1185">Reference proteome</keyword>
<evidence type="ECO:0000313" key="3">
    <source>
        <dbReference type="EMBL" id="OAB81572.1"/>
    </source>
</evidence>
<reference evidence="3 4" key="1">
    <citation type="submission" date="2016-02" db="EMBL/GenBank/DDBJ databases">
        <title>Ulvibacter sp. LPB0005, isolated from Thais luteostoma.</title>
        <authorList>
            <person name="Shin S.-K."/>
            <person name="Yi H."/>
        </authorList>
    </citation>
    <scope>NUCLEOTIDE SEQUENCE [LARGE SCALE GENOMIC DNA]</scope>
    <source>
        <strain evidence="3 4">LPB0005</strain>
    </source>
</reference>
<sequence>MGFFGKLIFWLNSVAAFLLVLSFVLPYVPPKSYPNLSLLSLAVSPLLVINALFAVYWLVRMRRQMLLSILVLAIAYFHFNEFVQFSSEGDASEYEQSLKLLSYNVRLFNAYEKDGDNSEASNKVASTVASILKEEDPDVLCIQEYYRKETVDFSAYPYKYIHFKDDKTKLGHAIFSKYPMARQGAFNFDGTYNNALYVDIVKGADTIRIYNLHLQSLGIQPQVSYLQEGNKDRLRQRISYAFSKQQDQLSEILKHAKQSKYPVIFAGDFNNTPFSYNYKTIQETYSDAFLERGNGIGTTFLFDSYPMRIDFIFTDPDFNVIDFETIQNSFSDHYPISATVGWIEKDE</sequence>
<accession>A0A167KAQ8</accession>
<keyword evidence="3" id="KW-0378">Hydrolase</keyword>
<feature type="domain" description="Endonuclease/exonuclease/phosphatase" evidence="2">
    <location>
        <begin position="101"/>
        <end position="333"/>
    </location>
</feature>
<dbReference type="CDD" id="cd09084">
    <property type="entry name" value="EEP-2"/>
    <property type="match status" value="1"/>
</dbReference>
<organism evidence="3 4">
    <name type="scientific">Cochleicola gelatinilyticus</name>
    <dbReference type="NCBI Taxonomy" id="1763537"/>
    <lineage>
        <taxon>Bacteria</taxon>
        <taxon>Pseudomonadati</taxon>
        <taxon>Bacteroidota</taxon>
        <taxon>Flavobacteriia</taxon>
        <taxon>Flavobacteriales</taxon>
        <taxon>Flavobacteriaceae</taxon>
        <taxon>Cochleicola</taxon>
    </lineage>
</organism>
<name>A0A167KAQ8_9FLAO</name>
<feature type="transmembrane region" description="Helical" evidence="1">
    <location>
        <begin position="39"/>
        <end position="59"/>
    </location>
</feature>
<feature type="transmembrane region" description="Helical" evidence="1">
    <location>
        <begin position="66"/>
        <end position="83"/>
    </location>
</feature>
<dbReference type="InterPro" id="IPR036691">
    <property type="entry name" value="Endo/exonu/phosph_ase_sf"/>
</dbReference>
<proteinExistence type="predicted"/>
<dbReference type="GO" id="GO:0016020">
    <property type="term" value="C:membrane"/>
    <property type="evidence" value="ECO:0007669"/>
    <property type="project" value="GOC"/>
</dbReference>
<evidence type="ECO:0000313" key="4">
    <source>
        <dbReference type="Proteomes" id="UP000077013"/>
    </source>
</evidence>
<keyword evidence="3" id="KW-0540">Nuclease</keyword>
<dbReference type="Gene3D" id="3.60.10.10">
    <property type="entry name" value="Endonuclease/exonuclease/phosphatase"/>
    <property type="match status" value="1"/>
</dbReference>
<feature type="transmembrane region" description="Helical" evidence="1">
    <location>
        <begin position="7"/>
        <end position="27"/>
    </location>
</feature>
<dbReference type="SUPFAM" id="SSF56219">
    <property type="entry name" value="DNase I-like"/>
    <property type="match status" value="1"/>
</dbReference>
<dbReference type="GO" id="GO:0006506">
    <property type="term" value="P:GPI anchor biosynthetic process"/>
    <property type="evidence" value="ECO:0007669"/>
    <property type="project" value="TreeGrafter"/>
</dbReference>
<dbReference type="Pfam" id="PF03372">
    <property type="entry name" value="Exo_endo_phos"/>
    <property type="match status" value="1"/>
</dbReference>
<dbReference type="PANTHER" id="PTHR14859">
    <property type="entry name" value="CALCOFLUOR WHITE HYPERSENSITIVE PROTEIN PRECURSOR"/>
    <property type="match status" value="1"/>
</dbReference>
<keyword evidence="1" id="KW-0812">Transmembrane</keyword>
<dbReference type="Proteomes" id="UP000077013">
    <property type="component" value="Unassembled WGS sequence"/>
</dbReference>
<dbReference type="GO" id="GO:0004519">
    <property type="term" value="F:endonuclease activity"/>
    <property type="evidence" value="ECO:0007669"/>
    <property type="project" value="UniProtKB-KW"/>
</dbReference>
<dbReference type="STRING" id="1763537.ULVI_01265"/>
<protein>
    <submittedName>
        <fullName evidence="3">Endonuclease</fullName>
    </submittedName>
</protein>
<dbReference type="PANTHER" id="PTHR14859:SF1">
    <property type="entry name" value="PGAP2-INTERACTING PROTEIN"/>
    <property type="match status" value="1"/>
</dbReference>
<dbReference type="InterPro" id="IPR051916">
    <property type="entry name" value="GPI-anchor_lipid_remodeler"/>
</dbReference>
<comment type="caution">
    <text evidence="3">The sequence shown here is derived from an EMBL/GenBank/DDBJ whole genome shotgun (WGS) entry which is preliminary data.</text>
</comment>
<keyword evidence="3" id="KW-0255">Endonuclease</keyword>
<dbReference type="EMBL" id="LRXL01000012">
    <property type="protein sequence ID" value="OAB81572.1"/>
    <property type="molecule type" value="Genomic_DNA"/>
</dbReference>